<evidence type="ECO:0000313" key="9">
    <source>
        <dbReference type="EMBL" id="MDC7690710.1"/>
    </source>
</evidence>
<dbReference type="InterPro" id="IPR023080">
    <property type="entry name" value="DadA"/>
</dbReference>
<evidence type="ECO:0000256" key="2">
    <source>
        <dbReference type="ARBA" id="ARBA00009410"/>
    </source>
</evidence>
<dbReference type="PANTHER" id="PTHR13847:SF280">
    <property type="entry name" value="D-AMINO ACID DEHYDROGENASE"/>
    <property type="match status" value="1"/>
</dbReference>
<dbReference type="InterPro" id="IPR036188">
    <property type="entry name" value="FAD/NAD-bd_sf"/>
</dbReference>
<keyword evidence="4 7" id="KW-0274">FAD</keyword>
<dbReference type="SUPFAM" id="SSF51905">
    <property type="entry name" value="FAD/NAD(P)-binding domain"/>
    <property type="match status" value="1"/>
</dbReference>
<dbReference type="RefSeq" id="WP_272802940.1">
    <property type="nucleotide sequence ID" value="NZ_JAQQKY010000004.1"/>
</dbReference>
<feature type="binding site" evidence="7">
    <location>
        <begin position="3"/>
        <end position="17"/>
    </location>
    <ligand>
        <name>FAD</name>
        <dbReference type="ChEBI" id="CHEBI:57692"/>
    </ligand>
</feature>
<accession>A0ABT5I3H2</accession>
<evidence type="ECO:0000256" key="6">
    <source>
        <dbReference type="ARBA" id="ARBA00047884"/>
    </source>
</evidence>
<sequence>MHVIVLGSGVVGTATAYYLARQGARVTVLERQPGAGLETSFANAGEISPTFSSPWADPSVPGQALQWLLDRNGPLRVYPQLDWYQWRWLWQMLKNCRQDAYDRNKRRMLALAMYSREQFVAFRAQGITLDYDGQQRGTLLPFLQPQDAAKAQRDADVLAQYQLPFRMLQRDEVLAIEPGLQHSSSPLLGGMHLPLDETGDCFKFTTELAAMAGTLGVDFRFGVQIRRLLSDGKQITAIDTDQGMLHGDAYVLALGSYSPLLTRPLGIDLPVYPVKGYSLTVPVADAAAAPQSTLLDGRYRTGITRLGNRIRAAGTAELSGYNQTLRPGRLATLRQSVQSLFPHGGDYRAIEYWSGLRPMTPDSTPLIGPTRYPNLWLNTGHGTLGWTMSLGTGKLVADWVCGGTPEIATDGLTLARYTR</sequence>
<keyword evidence="10" id="KW-1185">Reference proteome</keyword>
<protein>
    <recommendedName>
        <fullName evidence="7">D-amino acid dehydrogenase</fullName>
        <ecNumber evidence="7">1.4.99.-</ecNumber>
    </recommendedName>
</protein>
<proteinExistence type="inferred from homology"/>
<comment type="cofactor">
    <cofactor evidence="1 7">
        <name>FAD</name>
        <dbReference type="ChEBI" id="CHEBI:57692"/>
    </cofactor>
</comment>
<dbReference type="HAMAP" id="MF_01202">
    <property type="entry name" value="DadA"/>
    <property type="match status" value="1"/>
</dbReference>
<comment type="similarity">
    <text evidence="2 7">Belongs to the DadA oxidoreductase family.</text>
</comment>
<feature type="domain" description="FAD dependent oxidoreductase" evidence="8">
    <location>
        <begin position="2"/>
        <end position="399"/>
    </location>
</feature>
<organism evidence="9 10">
    <name type="scientific">Vogesella indigofera</name>
    <name type="common">Pseudomonas indigofera</name>
    <dbReference type="NCBI Taxonomy" id="45465"/>
    <lineage>
        <taxon>Bacteria</taxon>
        <taxon>Pseudomonadati</taxon>
        <taxon>Pseudomonadota</taxon>
        <taxon>Betaproteobacteria</taxon>
        <taxon>Neisseriales</taxon>
        <taxon>Chromobacteriaceae</taxon>
        <taxon>Vogesella</taxon>
    </lineage>
</organism>
<evidence type="ECO:0000259" key="8">
    <source>
        <dbReference type="Pfam" id="PF01266"/>
    </source>
</evidence>
<evidence type="ECO:0000256" key="1">
    <source>
        <dbReference type="ARBA" id="ARBA00001974"/>
    </source>
</evidence>
<dbReference type="Gene3D" id="3.50.50.60">
    <property type="entry name" value="FAD/NAD(P)-binding domain"/>
    <property type="match status" value="2"/>
</dbReference>
<gene>
    <name evidence="7" type="primary">dadA</name>
    <name evidence="9" type="ORF">PQU93_07925</name>
</gene>
<comment type="function">
    <text evidence="7">Oxidative deamination of D-amino acids.</text>
</comment>
<dbReference type="EMBL" id="JAQQKY010000004">
    <property type="protein sequence ID" value="MDC7690710.1"/>
    <property type="molecule type" value="Genomic_DNA"/>
</dbReference>
<keyword evidence="5 7" id="KW-0560">Oxidoreductase</keyword>
<evidence type="ECO:0000256" key="5">
    <source>
        <dbReference type="ARBA" id="ARBA00023002"/>
    </source>
</evidence>
<evidence type="ECO:0000313" key="10">
    <source>
        <dbReference type="Proteomes" id="UP001221566"/>
    </source>
</evidence>
<evidence type="ECO:0000256" key="4">
    <source>
        <dbReference type="ARBA" id="ARBA00022827"/>
    </source>
</evidence>
<evidence type="ECO:0000256" key="3">
    <source>
        <dbReference type="ARBA" id="ARBA00022630"/>
    </source>
</evidence>
<dbReference type="SUPFAM" id="SSF54373">
    <property type="entry name" value="FAD-linked reductases, C-terminal domain"/>
    <property type="match status" value="1"/>
</dbReference>
<dbReference type="EC" id="1.4.99.-" evidence="7"/>
<dbReference type="Gene3D" id="3.30.9.10">
    <property type="entry name" value="D-Amino Acid Oxidase, subunit A, domain 2"/>
    <property type="match status" value="1"/>
</dbReference>
<dbReference type="InterPro" id="IPR006076">
    <property type="entry name" value="FAD-dep_OxRdtase"/>
</dbReference>
<comment type="catalytic activity">
    <reaction evidence="6 7">
        <text>a D-alpha-amino acid + A + H2O = a 2-oxocarboxylate + AH2 + NH4(+)</text>
        <dbReference type="Rhea" id="RHEA:18125"/>
        <dbReference type="ChEBI" id="CHEBI:13193"/>
        <dbReference type="ChEBI" id="CHEBI:15377"/>
        <dbReference type="ChEBI" id="CHEBI:17499"/>
        <dbReference type="ChEBI" id="CHEBI:28938"/>
        <dbReference type="ChEBI" id="CHEBI:35179"/>
        <dbReference type="ChEBI" id="CHEBI:59871"/>
    </reaction>
</comment>
<evidence type="ECO:0000256" key="7">
    <source>
        <dbReference type="HAMAP-Rule" id="MF_01202"/>
    </source>
</evidence>
<dbReference type="PANTHER" id="PTHR13847">
    <property type="entry name" value="SARCOSINE DEHYDROGENASE-RELATED"/>
    <property type="match status" value="1"/>
</dbReference>
<dbReference type="NCBIfam" id="NF001933">
    <property type="entry name" value="PRK00711.1"/>
    <property type="match status" value="1"/>
</dbReference>
<dbReference type="Pfam" id="PF01266">
    <property type="entry name" value="DAO"/>
    <property type="match status" value="1"/>
</dbReference>
<comment type="caution">
    <text evidence="9">The sequence shown here is derived from an EMBL/GenBank/DDBJ whole genome shotgun (WGS) entry which is preliminary data.</text>
</comment>
<reference evidence="9 10" key="1">
    <citation type="submission" date="2023-01" db="EMBL/GenBank/DDBJ databases">
        <title>Novel species of the genus Vogesella isolated from rivers.</title>
        <authorList>
            <person name="Lu H."/>
        </authorList>
    </citation>
    <scope>NUCLEOTIDE SEQUENCE [LARGE SCALE GENOMIC DNA]</scope>
    <source>
        <strain evidence="9 10">SH7W</strain>
    </source>
</reference>
<name>A0ABT5I3H2_VOGIN</name>
<dbReference type="Proteomes" id="UP001221566">
    <property type="component" value="Unassembled WGS sequence"/>
</dbReference>
<keyword evidence="3 7" id="KW-0285">Flavoprotein</keyword>